<protein>
    <submittedName>
        <fullName evidence="3">Mitochondrial protein</fullName>
    </submittedName>
</protein>
<dbReference type="InterPro" id="IPR043502">
    <property type="entry name" value="DNA/RNA_pol_sf"/>
</dbReference>
<feature type="region of interest" description="Disordered" evidence="1">
    <location>
        <begin position="76"/>
        <end position="98"/>
    </location>
</feature>
<dbReference type="Pfam" id="PF07727">
    <property type="entry name" value="RVT_2"/>
    <property type="match status" value="2"/>
</dbReference>
<feature type="domain" description="Reverse transcriptase Ty1/copia-type" evidence="2">
    <location>
        <begin position="161"/>
        <end position="215"/>
    </location>
</feature>
<gene>
    <name evidence="3" type="ORF">E6C27_scaffold455G00640</name>
</gene>
<organism evidence="3 4">
    <name type="scientific">Cucumis melo var. makuwa</name>
    <name type="common">Oriental melon</name>
    <dbReference type="NCBI Taxonomy" id="1194695"/>
    <lineage>
        <taxon>Eukaryota</taxon>
        <taxon>Viridiplantae</taxon>
        <taxon>Streptophyta</taxon>
        <taxon>Embryophyta</taxon>
        <taxon>Tracheophyta</taxon>
        <taxon>Spermatophyta</taxon>
        <taxon>Magnoliopsida</taxon>
        <taxon>eudicotyledons</taxon>
        <taxon>Gunneridae</taxon>
        <taxon>Pentapetalae</taxon>
        <taxon>rosids</taxon>
        <taxon>fabids</taxon>
        <taxon>Cucurbitales</taxon>
        <taxon>Cucurbitaceae</taxon>
        <taxon>Benincaseae</taxon>
        <taxon>Cucumis</taxon>
    </lineage>
</organism>
<proteinExistence type="predicted"/>
<dbReference type="AlphaFoldDB" id="A0A5A7V1M7"/>
<feature type="domain" description="Reverse transcriptase Ty1/copia-type" evidence="2">
    <location>
        <begin position="92"/>
        <end position="154"/>
    </location>
</feature>
<name>A0A5A7V1M7_CUCMM</name>
<dbReference type="OrthoDB" id="2012657at2759"/>
<dbReference type="CDD" id="cd09272">
    <property type="entry name" value="RNase_HI_RT_Ty1"/>
    <property type="match status" value="1"/>
</dbReference>
<evidence type="ECO:0000256" key="1">
    <source>
        <dbReference type="SAM" id="MobiDB-lite"/>
    </source>
</evidence>
<dbReference type="Proteomes" id="UP000321393">
    <property type="component" value="Unassembled WGS sequence"/>
</dbReference>
<evidence type="ECO:0000313" key="4">
    <source>
        <dbReference type="Proteomes" id="UP000321393"/>
    </source>
</evidence>
<evidence type="ECO:0000313" key="3">
    <source>
        <dbReference type="EMBL" id="KAA0061230.1"/>
    </source>
</evidence>
<evidence type="ECO:0000259" key="2">
    <source>
        <dbReference type="Pfam" id="PF07727"/>
    </source>
</evidence>
<dbReference type="PANTHER" id="PTHR11439">
    <property type="entry name" value="GAG-POL-RELATED RETROTRANSPOSON"/>
    <property type="match status" value="1"/>
</dbReference>
<dbReference type="EMBL" id="SSTE01005050">
    <property type="protein sequence ID" value="KAA0061230.1"/>
    <property type="molecule type" value="Genomic_DNA"/>
</dbReference>
<sequence>MGSCTLRICASFGSTRLICASFGSTRLICASLGITRLIGTDTCIFGITRLIRASFGITRLICAFYGTTRLLCKGTARGRPTRGKKDAPESWVVTPPPDTSSPPHKVCLLRRALYGLKQAPRAWFATFSSTITQLGFTSSPHDTALFTRHTPQGHIRSPTYLGQHFEMKDLGSLNYFLGLEFSRRSDRYLLSQAKYASDLLARSGITDSNTASTPLDLNVHLTPYDGVPLEDVSLYRQLVGSLIYLTVTRPDIAYAVHIVSQFMAAPRTIHFTAVLRILRYVKGTLGHGLQFSSQSSLVLSGYSDADWAGDPTDRRSTTGYCFYLGDSLISWCSKKQSVVSRSSTESEYRALAHATAELLWLRWLLVDMGVPQQGPTLLHCDTRSAIQIAHNDVFHEHTKHIENDCHFIRHHLLSHTLLLQPVSTTKQPADIFTKALPSTRFNQIRIKLKLTATLPP</sequence>
<reference evidence="3 4" key="1">
    <citation type="submission" date="2019-08" db="EMBL/GenBank/DDBJ databases">
        <title>Draft genome sequences of two oriental melons (Cucumis melo L. var makuwa).</title>
        <authorList>
            <person name="Kwon S.-Y."/>
        </authorList>
    </citation>
    <scope>NUCLEOTIDE SEQUENCE [LARGE SCALE GENOMIC DNA]</scope>
    <source>
        <strain evidence="4">cv. SW 3</strain>
        <tissue evidence="3">Leaf</tissue>
    </source>
</reference>
<dbReference type="InterPro" id="IPR013103">
    <property type="entry name" value="RVT_2"/>
</dbReference>
<dbReference type="SUPFAM" id="SSF56672">
    <property type="entry name" value="DNA/RNA polymerases"/>
    <property type="match status" value="1"/>
</dbReference>
<comment type="caution">
    <text evidence="3">The sequence shown here is derived from an EMBL/GenBank/DDBJ whole genome shotgun (WGS) entry which is preliminary data.</text>
</comment>
<accession>A0A5A7V1M7</accession>
<dbReference type="PANTHER" id="PTHR11439:SF461">
    <property type="entry name" value="OS10G0432200 PROTEIN"/>
    <property type="match status" value="1"/>
</dbReference>